<keyword evidence="8" id="KW-0472">Membrane</keyword>
<evidence type="ECO:0000259" key="9">
    <source>
        <dbReference type="Pfam" id="PF02953"/>
    </source>
</evidence>
<comment type="caution">
    <text evidence="10">The sequence shown here is derived from an EMBL/GenBank/DDBJ whole genome shotgun (WGS) entry which is preliminary data.</text>
</comment>
<evidence type="ECO:0000256" key="7">
    <source>
        <dbReference type="ARBA" id="ARBA00023157"/>
    </source>
</evidence>
<keyword evidence="3" id="KW-0862">Zinc</keyword>
<dbReference type="GO" id="GO:0015031">
    <property type="term" value="P:protein transport"/>
    <property type="evidence" value="ECO:0007669"/>
    <property type="project" value="UniProtKB-KW"/>
</dbReference>
<dbReference type="GO" id="GO:0005743">
    <property type="term" value="C:mitochondrial inner membrane"/>
    <property type="evidence" value="ECO:0007669"/>
    <property type="project" value="UniProtKB-SubCell"/>
</dbReference>
<keyword evidence="11" id="KW-1185">Reference proteome</keyword>
<keyword evidence="2" id="KW-0479">Metal-binding</keyword>
<evidence type="ECO:0000256" key="4">
    <source>
        <dbReference type="ARBA" id="ARBA00022927"/>
    </source>
</evidence>
<keyword evidence="5 8" id="KW-0811">Translocation</keyword>
<name>A0A3L6SHT4_PANMI</name>
<comment type="similarity">
    <text evidence="8">Belongs to the small Tim family.</text>
</comment>
<dbReference type="AlphaFoldDB" id="A0A3L6SHT4"/>
<dbReference type="GO" id="GO:0046872">
    <property type="term" value="F:metal ion binding"/>
    <property type="evidence" value="ECO:0007669"/>
    <property type="project" value="UniProtKB-KW"/>
</dbReference>
<reference evidence="11" key="1">
    <citation type="journal article" date="2019" name="Nat. Commun.">
        <title>The genome of broomcorn millet.</title>
        <authorList>
            <person name="Zou C."/>
            <person name="Miki D."/>
            <person name="Li D."/>
            <person name="Tang Q."/>
            <person name="Xiao L."/>
            <person name="Rajput S."/>
            <person name="Deng P."/>
            <person name="Jia W."/>
            <person name="Huang R."/>
            <person name="Zhang M."/>
            <person name="Sun Y."/>
            <person name="Hu J."/>
            <person name="Fu X."/>
            <person name="Schnable P.S."/>
            <person name="Li F."/>
            <person name="Zhang H."/>
            <person name="Feng B."/>
            <person name="Zhu X."/>
            <person name="Liu R."/>
            <person name="Schnable J.C."/>
            <person name="Zhu J.-K."/>
            <person name="Zhang H."/>
        </authorList>
    </citation>
    <scope>NUCLEOTIDE SEQUENCE [LARGE SCALE GENOMIC DNA]</scope>
</reference>
<evidence type="ECO:0000313" key="10">
    <source>
        <dbReference type="EMBL" id="RLN19763.1"/>
    </source>
</evidence>
<evidence type="ECO:0000256" key="3">
    <source>
        <dbReference type="ARBA" id="ARBA00022833"/>
    </source>
</evidence>
<evidence type="ECO:0000256" key="1">
    <source>
        <dbReference type="ARBA" id="ARBA00022448"/>
    </source>
</evidence>
<dbReference type="EMBL" id="PQIB02000005">
    <property type="protein sequence ID" value="RLN19763.1"/>
    <property type="molecule type" value="Genomic_DNA"/>
</dbReference>
<accession>A0A3L6SHT4</accession>
<organism evidence="10 11">
    <name type="scientific">Panicum miliaceum</name>
    <name type="common">Proso millet</name>
    <name type="synonym">Broomcorn millet</name>
    <dbReference type="NCBI Taxonomy" id="4540"/>
    <lineage>
        <taxon>Eukaryota</taxon>
        <taxon>Viridiplantae</taxon>
        <taxon>Streptophyta</taxon>
        <taxon>Embryophyta</taxon>
        <taxon>Tracheophyta</taxon>
        <taxon>Spermatophyta</taxon>
        <taxon>Magnoliopsida</taxon>
        <taxon>Liliopsida</taxon>
        <taxon>Poales</taxon>
        <taxon>Poaceae</taxon>
        <taxon>PACMAD clade</taxon>
        <taxon>Panicoideae</taxon>
        <taxon>Panicodae</taxon>
        <taxon>Paniceae</taxon>
        <taxon>Panicinae</taxon>
        <taxon>Panicum</taxon>
        <taxon>Panicum sect. Panicum</taxon>
    </lineage>
</organism>
<evidence type="ECO:0000256" key="6">
    <source>
        <dbReference type="ARBA" id="ARBA00023128"/>
    </source>
</evidence>
<dbReference type="SUPFAM" id="SSF144122">
    <property type="entry name" value="Tim10-like"/>
    <property type="match status" value="1"/>
</dbReference>
<dbReference type="InterPro" id="IPR035427">
    <property type="entry name" value="Tim10-like_dom_sf"/>
</dbReference>
<evidence type="ECO:0000313" key="11">
    <source>
        <dbReference type="Proteomes" id="UP000275267"/>
    </source>
</evidence>
<evidence type="ECO:0000256" key="2">
    <source>
        <dbReference type="ARBA" id="ARBA00022723"/>
    </source>
</evidence>
<dbReference type="STRING" id="4540.A0A3L6SHT4"/>
<proteinExistence type="inferred from homology"/>
<feature type="domain" description="Tim10-like" evidence="9">
    <location>
        <begin position="74"/>
        <end position="125"/>
    </location>
</feature>
<comment type="subcellular location">
    <subcellularLocation>
        <location evidence="8">Mitochondrion inner membrane</location>
        <topology evidence="8">Peripheral membrane protein</topology>
        <orientation evidence="8">Intermembrane side</orientation>
    </subcellularLocation>
</comment>
<evidence type="ECO:0000256" key="8">
    <source>
        <dbReference type="RuleBase" id="RU367043"/>
    </source>
</evidence>
<comment type="subunit">
    <text evidence="8">Heterohexamer.</text>
</comment>
<gene>
    <name evidence="10" type="ORF">C2845_PM02G11260</name>
</gene>
<dbReference type="Gene3D" id="1.10.287.810">
    <property type="entry name" value="Mitochondrial import inner membrane translocase subunit tim13 like domains"/>
    <property type="match status" value="1"/>
</dbReference>
<comment type="domain">
    <text evidence="8">The twin CX3C motif contains 4 conserved Cys residues that form 2 disulfide bonds in the mitochondrial intermembrane space.</text>
</comment>
<keyword evidence="8" id="KW-0143">Chaperone</keyword>
<dbReference type="OrthoDB" id="1551503at2759"/>
<keyword evidence="4 8" id="KW-0653">Protein transport</keyword>
<dbReference type="InterPro" id="IPR004217">
    <property type="entry name" value="Tim10-like"/>
</dbReference>
<dbReference type="Pfam" id="PF02953">
    <property type="entry name" value="zf-Tim10_DDP"/>
    <property type="match status" value="1"/>
</dbReference>
<keyword evidence="8" id="KW-0999">Mitochondrion inner membrane</keyword>
<dbReference type="InterPro" id="IPR050673">
    <property type="entry name" value="Mito_inner_translocase_sub"/>
</dbReference>
<protein>
    <recommendedName>
        <fullName evidence="8">Mitochondrial import inner membrane translocase subunit</fullName>
    </recommendedName>
</protein>
<keyword evidence="1 8" id="KW-0813">Transport</keyword>
<sequence length="134" mass="15368">MDKSMLGDLDGLPEEDKMRMAAMIEQLQIRDSLQHFRYLERDNFVRGVDAGGRNASVGVILLLEASPRCDSVSLRMYNSLVERCFTDCVDTFRRKTLDKQEESCVRRCAEKFLKHSMRVGMRFAELNQGVATPD</sequence>
<keyword evidence="6 8" id="KW-0496">Mitochondrion</keyword>
<dbReference type="PANTHER" id="PTHR13172">
    <property type="entry name" value="MITOCHONDRIAL IMPORT INNER MEMBRANE TRANSLOCASE SUBUNIT TIM9B"/>
    <property type="match status" value="1"/>
</dbReference>
<keyword evidence="7 8" id="KW-1015">Disulfide bond</keyword>
<dbReference type="Proteomes" id="UP000275267">
    <property type="component" value="Unassembled WGS sequence"/>
</dbReference>
<evidence type="ECO:0000256" key="5">
    <source>
        <dbReference type="ARBA" id="ARBA00023010"/>
    </source>
</evidence>
<comment type="function">
    <text evidence="8">Mitochondrial intermembrane chaperone that participates in the import and insertion of some multi-pass transmembrane proteins into the mitochondrial inner membrane. Also required for the transfer of beta-barrel precursors from the TOM complex to the sorting and assembly machinery (SAM complex) of the outer membrane. Acts as a chaperone-like protein that protects the hydrophobic precursors from aggregation and guide them through the mitochondrial intermembrane space.</text>
</comment>